<evidence type="ECO:0000313" key="2">
    <source>
        <dbReference type="EMBL" id="OJI86671.1"/>
    </source>
</evidence>
<name>A0A1L9NBQ1_ASPTC</name>
<dbReference type="SUPFAM" id="SSF81383">
    <property type="entry name" value="F-box domain"/>
    <property type="match status" value="1"/>
</dbReference>
<organism evidence="2 3">
    <name type="scientific">Aspergillus tubingensis (strain CBS 134.48)</name>
    <dbReference type="NCBI Taxonomy" id="767770"/>
    <lineage>
        <taxon>Eukaryota</taxon>
        <taxon>Fungi</taxon>
        <taxon>Dikarya</taxon>
        <taxon>Ascomycota</taxon>
        <taxon>Pezizomycotina</taxon>
        <taxon>Eurotiomycetes</taxon>
        <taxon>Eurotiomycetidae</taxon>
        <taxon>Eurotiales</taxon>
        <taxon>Aspergillaceae</taxon>
        <taxon>Aspergillus</taxon>
        <taxon>Aspergillus subgen. Circumdati</taxon>
    </lineage>
</organism>
<protein>
    <recommendedName>
        <fullName evidence="1">F-box domain-containing protein</fullName>
    </recommendedName>
</protein>
<dbReference type="InterPro" id="IPR036047">
    <property type="entry name" value="F-box-like_dom_sf"/>
</dbReference>
<dbReference type="OrthoDB" id="5422579at2759"/>
<accession>A0A1L9NBQ1</accession>
<dbReference type="InterPro" id="IPR001810">
    <property type="entry name" value="F-box_dom"/>
</dbReference>
<reference evidence="3" key="1">
    <citation type="journal article" date="2017" name="Genome Biol.">
        <title>Comparative genomics reveals high biological diversity and specific adaptations in the industrially and medically important fungal genus Aspergillus.</title>
        <authorList>
            <person name="de Vries R.P."/>
            <person name="Riley R."/>
            <person name="Wiebenga A."/>
            <person name="Aguilar-Osorio G."/>
            <person name="Amillis S."/>
            <person name="Uchima C.A."/>
            <person name="Anderluh G."/>
            <person name="Asadollahi M."/>
            <person name="Askin M."/>
            <person name="Barry K."/>
            <person name="Battaglia E."/>
            <person name="Bayram O."/>
            <person name="Benocci T."/>
            <person name="Braus-Stromeyer S.A."/>
            <person name="Caldana C."/>
            <person name="Canovas D."/>
            <person name="Cerqueira G.C."/>
            <person name="Chen F."/>
            <person name="Chen W."/>
            <person name="Choi C."/>
            <person name="Clum A."/>
            <person name="Dos Santos R.A."/>
            <person name="Damasio A.R."/>
            <person name="Diallinas G."/>
            <person name="Emri T."/>
            <person name="Fekete E."/>
            <person name="Flipphi M."/>
            <person name="Freyberg S."/>
            <person name="Gallo A."/>
            <person name="Gournas C."/>
            <person name="Habgood R."/>
            <person name="Hainaut M."/>
            <person name="Harispe M.L."/>
            <person name="Henrissat B."/>
            <person name="Hilden K.S."/>
            <person name="Hope R."/>
            <person name="Hossain A."/>
            <person name="Karabika E."/>
            <person name="Karaffa L."/>
            <person name="Karanyi Z."/>
            <person name="Krasevec N."/>
            <person name="Kuo A."/>
            <person name="Kusch H."/>
            <person name="LaButti K."/>
            <person name="Lagendijk E.L."/>
            <person name="Lapidus A."/>
            <person name="Levasseur A."/>
            <person name="Lindquist E."/>
            <person name="Lipzen A."/>
            <person name="Logrieco A.F."/>
            <person name="MacCabe A."/>
            <person name="Maekelae M.R."/>
            <person name="Malavazi I."/>
            <person name="Melin P."/>
            <person name="Meyer V."/>
            <person name="Mielnichuk N."/>
            <person name="Miskei M."/>
            <person name="Molnar A.P."/>
            <person name="Mule G."/>
            <person name="Ngan C.Y."/>
            <person name="Orejas M."/>
            <person name="Orosz E."/>
            <person name="Ouedraogo J.P."/>
            <person name="Overkamp K.M."/>
            <person name="Park H.-S."/>
            <person name="Perrone G."/>
            <person name="Piumi F."/>
            <person name="Punt P.J."/>
            <person name="Ram A.F."/>
            <person name="Ramon A."/>
            <person name="Rauscher S."/>
            <person name="Record E."/>
            <person name="Riano-Pachon D.M."/>
            <person name="Robert V."/>
            <person name="Roehrig J."/>
            <person name="Ruller R."/>
            <person name="Salamov A."/>
            <person name="Salih N.S."/>
            <person name="Samson R.A."/>
            <person name="Sandor E."/>
            <person name="Sanguinetti M."/>
            <person name="Schuetze T."/>
            <person name="Sepcic K."/>
            <person name="Shelest E."/>
            <person name="Sherlock G."/>
            <person name="Sophianopoulou V."/>
            <person name="Squina F.M."/>
            <person name="Sun H."/>
            <person name="Susca A."/>
            <person name="Todd R.B."/>
            <person name="Tsang A."/>
            <person name="Unkles S.E."/>
            <person name="van de Wiele N."/>
            <person name="van Rossen-Uffink D."/>
            <person name="Oliveira J.V."/>
            <person name="Vesth T.C."/>
            <person name="Visser J."/>
            <person name="Yu J.-H."/>
            <person name="Zhou M."/>
            <person name="Andersen M.R."/>
            <person name="Archer D.B."/>
            <person name="Baker S.E."/>
            <person name="Benoit I."/>
            <person name="Brakhage A.A."/>
            <person name="Braus G.H."/>
            <person name="Fischer R."/>
            <person name="Frisvad J.C."/>
            <person name="Goldman G.H."/>
            <person name="Houbraken J."/>
            <person name="Oakley B."/>
            <person name="Pocsi I."/>
            <person name="Scazzocchio C."/>
            <person name="Seiboth B."/>
            <person name="vanKuyk P.A."/>
            <person name="Wortman J."/>
            <person name="Dyer P.S."/>
            <person name="Grigoriev I.V."/>
        </authorList>
    </citation>
    <scope>NUCLEOTIDE SEQUENCE [LARGE SCALE GENOMIC DNA]</scope>
    <source>
        <strain evidence="3">CBS 134.48</strain>
    </source>
</reference>
<proteinExistence type="predicted"/>
<keyword evidence="3" id="KW-1185">Reference proteome</keyword>
<feature type="domain" description="F-box" evidence="1">
    <location>
        <begin position="10"/>
        <end position="58"/>
    </location>
</feature>
<gene>
    <name evidence="2" type="ORF">ASPTUDRAFT_73696</name>
</gene>
<evidence type="ECO:0000313" key="3">
    <source>
        <dbReference type="Proteomes" id="UP000184304"/>
    </source>
</evidence>
<evidence type="ECO:0000259" key="1">
    <source>
        <dbReference type="PROSITE" id="PS50181"/>
    </source>
</evidence>
<dbReference type="STRING" id="767770.A0A1L9NBQ1"/>
<dbReference type="Pfam" id="PF00646">
    <property type="entry name" value="F-box"/>
    <property type="match status" value="1"/>
</dbReference>
<dbReference type="EMBL" id="KV878187">
    <property type="protein sequence ID" value="OJI86671.1"/>
    <property type="molecule type" value="Genomic_DNA"/>
</dbReference>
<sequence length="529" mass="61918">MVPRSRGNMAETFTSLPIKLLATIVSYLPNRDIKSLRLTSHLLHQIAHLRMERVFLSADQRNLDVFRAVADHEVFRQHIQEIIWDDTRLLLPTRFSVLDYGRNPREQGSCAGAELWYINACRENIADLRRYQADYTGLAGSIERAEQDVASTVWLKESFAFYRKLSREQEENIRTNSDVEAFEYGLKQFPALKRVTVTPVTHTRIFHPLYETPMIRTFPPRFNYPIPCGWPTHKENVPAISLWTDLREHWKDRWRGVEAALYVLARDREHHNVSELVFDVNQLNTGINCTIFEQPCEELLNLLFILKQPGFKRLDLAIICPNQYERGWPIFCNGNLRDVLRVAVDLEHFSFKANVSALQEISSSDIYFSNIRLDTVFPVAKWQRLHHFGLSGLSVHTTDMVRLLDRLPLTIRSVELSFLSFSEPYIDNWSTLIEGIRNRTRWRYRSTGKRPKLVLGVDVLWNRQPGLGIWIEKEVHEFLYGNGLNPFDEYGIVRPSVGVERDSFNPDYERPRVHPEWLIWLDFMENHGL</sequence>
<dbReference type="Proteomes" id="UP000184304">
    <property type="component" value="Unassembled WGS sequence"/>
</dbReference>
<dbReference type="PROSITE" id="PS50181">
    <property type="entry name" value="FBOX"/>
    <property type="match status" value="1"/>
</dbReference>
<dbReference type="VEuPathDB" id="FungiDB:ASPTUDRAFT_73696"/>
<dbReference type="OMA" id="DWHQLRH"/>
<dbReference type="AlphaFoldDB" id="A0A1L9NBQ1"/>